<comment type="subcellular location">
    <subcellularLocation>
        <location evidence="1 4">Cytoplasm</location>
    </subcellularLocation>
</comment>
<dbReference type="GO" id="GO:0006402">
    <property type="term" value="P:mRNA catabolic process"/>
    <property type="evidence" value="ECO:0007669"/>
    <property type="project" value="UniProtKB-UniRule"/>
</dbReference>
<keyword evidence="3" id="KW-0677">Repeat</keyword>
<dbReference type="FunFam" id="2.30.30.140:FF:000018">
    <property type="entry name" value="Serine/threonine-protein kinase 31"/>
    <property type="match status" value="1"/>
</dbReference>
<evidence type="ECO:0000256" key="3">
    <source>
        <dbReference type="ARBA" id="ARBA00022737"/>
    </source>
</evidence>
<proteinExistence type="predicted"/>
<dbReference type="InterPro" id="IPR002999">
    <property type="entry name" value="Tudor"/>
</dbReference>
<dbReference type="PROSITE" id="PS50830">
    <property type="entry name" value="TNASE_3"/>
    <property type="match status" value="4"/>
</dbReference>
<dbReference type="GO" id="GO:0005634">
    <property type="term" value="C:nucleus"/>
    <property type="evidence" value="ECO:0007669"/>
    <property type="project" value="TreeGrafter"/>
</dbReference>
<dbReference type="PROSITE" id="PS50304">
    <property type="entry name" value="TUDOR"/>
    <property type="match status" value="1"/>
</dbReference>
<accession>A0A1X2GBJ9</accession>
<feature type="domain" description="TNase-like" evidence="6">
    <location>
        <begin position="175"/>
        <end position="319"/>
    </location>
</feature>
<evidence type="ECO:0000259" key="5">
    <source>
        <dbReference type="PROSITE" id="PS50304"/>
    </source>
</evidence>
<dbReference type="EMBL" id="MCGT01000025">
    <property type="protein sequence ID" value="ORX49885.1"/>
    <property type="molecule type" value="Genomic_DNA"/>
</dbReference>
<evidence type="ECO:0000313" key="8">
    <source>
        <dbReference type="Proteomes" id="UP000242146"/>
    </source>
</evidence>
<gene>
    <name evidence="7" type="ORF">DM01DRAFT_1308746</name>
</gene>
<dbReference type="FunFam" id="2.40.50.90:FF:000002">
    <property type="entry name" value="Staphylococcal nuclease domain-containing protein"/>
    <property type="match status" value="1"/>
</dbReference>
<dbReference type="FunFam" id="2.40.50.90:FF:000001">
    <property type="entry name" value="Staphylococcal nuclease domain-containing protein"/>
    <property type="match status" value="1"/>
</dbReference>
<organism evidence="7 8">
    <name type="scientific">Hesseltinella vesiculosa</name>
    <dbReference type="NCBI Taxonomy" id="101127"/>
    <lineage>
        <taxon>Eukaryota</taxon>
        <taxon>Fungi</taxon>
        <taxon>Fungi incertae sedis</taxon>
        <taxon>Mucoromycota</taxon>
        <taxon>Mucoromycotina</taxon>
        <taxon>Mucoromycetes</taxon>
        <taxon>Mucorales</taxon>
        <taxon>Cunninghamellaceae</taxon>
        <taxon>Hesseltinella</taxon>
    </lineage>
</organism>
<dbReference type="Pfam" id="PF00567">
    <property type="entry name" value="TUDOR"/>
    <property type="match status" value="1"/>
</dbReference>
<dbReference type="SMART" id="SM00318">
    <property type="entry name" value="SNc"/>
    <property type="match status" value="4"/>
</dbReference>
<dbReference type="Pfam" id="PF00565">
    <property type="entry name" value="SNase"/>
    <property type="match status" value="4"/>
</dbReference>
<evidence type="ECO:0000256" key="2">
    <source>
        <dbReference type="ARBA" id="ARBA00022490"/>
    </source>
</evidence>
<feature type="domain" description="TNase-like" evidence="6">
    <location>
        <begin position="329"/>
        <end position="477"/>
    </location>
</feature>
<feature type="domain" description="TNase-like" evidence="6">
    <location>
        <begin position="2"/>
        <end position="149"/>
    </location>
</feature>
<sequence>MVQHKAVIKNVLSGDTVILRGKPRANGPPAERLLALSNVQAPRLGNTTRDDEPFAFGAREYMRKMLVGKEVTFVPEYTVSTVNPPREYGSILLANGDNVAHLGVQQGWLKVREGKARSNQDDEAQEQELNGLRLLEQEARDTGKGQWSASDDGVRQVSYSLNQDPRTFLNAYKGKALDAIIEQVRDASTLRVLLILPDQTQQVVTLFLSGIKAPACKRDNAPDQANNTSEPFGEEAKVFVETRLLQRGVKVVLEGVGQGAQNNFVGSVQHPAGSIAELLLSNGLAKCQDWSITLVTGGPQALRKAETAAKVKNLRVWKDFVAKARANDSEFDAQVIKIVTGDTIVVKTADGVERKLQLSSVKQAPKQAGSVNPNGKSRDMKEVGYQFEAREFLRKKLIGKQVHVVMDYKKPAQDGFEAKDCATIKLGNVNIAQQLIEKGLATPIRHRKDDDNRSHCYDHLMLAETKAQEQQKGVHSSKDHPIVRIVDASENMTKARQFLSSLKRSPRQHAVVEHVANGSRLFLWVPKENCRLSFVLAGVRAPRVGRSTNDKSEPFGPEALAHAQDLCLQHDVEIEIDNVDKTGAFIGNVFVNDKNLAIELLEQGLVYVHEYSANESRYANQFFAAERNAKTSHAGLWKEYNDEQPKQDLAQQQAASAQQPAQPRHEYIDVVVSDMISGSHFYVQLIHPAEIKQLESLMKDLSLHYNARPATGSDQPKPRVGDVVSAKFTEDDCWYRAKVRRVSSDGIEVLYIDYGNSEVLPRSRIQPLASQFKTLKPQAQEAMLSFVRCPGKDAEYGVDCMERFHELTAGRQLVANVDAKENGVLCLTLYDPKVSTNAEASINLEMVRDGAGLVNTKASYAAAYRDILRSLQDAQAAAQRERLGMFVYGDIDEDAF</sequence>
<evidence type="ECO:0000256" key="4">
    <source>
        <dbReference type="PIRNR" id="PIRNR017179"/>
    </source>
</evidence>
<dbReference type="PANTHER" id="PTHR12302">
    <property type="entry name" value="EBNA2 BINDING PROTEIN P100"/>
    <property type="match status" value="1"/>
</dbReference>
<reference evidence="7 8" key="1">
    <citation type="submission" date="2016-07" db="EMBL/GenBank/DDBJ databases">
        <title>Pervasive Adenine N6-methylation of Active Genes in Fungi.</title>
        <authorList>
            <consortium name="DOE Joint Genome Institute"/>
            <person name="Mondo S.J."/>
            <person name="Dannebaum R.O."/>
            <person name="Kuo R.C."/>
            <person name="Labutti K."/>
            <person name="Haridas S."/>
            <person name="Kuo A."/>
            <person name="Salamov A."/>
            <person name="Ahrendt S.R."/>
            <person name="Lipzen A."/>
            <person name="Sullivan W."/>
            <person name="Andreopoulos W.B."/>
            <person name="Clum A."/>
            <person name="Lindquist E."/>
            <person name="Daum C."/>
            <person name="Ramamoorthy G.K."/>
            <person name="Gryganskyi A."/>
            <person name="Culley D."/>
            <person name="Magnuson J.K."/>
            <person name="James T.Y."/>
            <person name="O'Malley M.A."/>
            <person name="Stajich J.E."/>
            <person name="Spatafora J.W."/>
            <person name="Visel A."/>
            <person name="Grigoriev I.V."/>
        </authorList>
    </citation>
    <scope>NUCLEOTIDE SEQUENCE [LARGE SCALE GENOMIC DNA]</scope>
    <source>
        <strain evidence="7 8">NRRL 3301</strain>
    </source>
</reference>
<dbReference type="GO" id="GO:0005829">
    <property type="term" value="C:cytosol"/>
    <property type="evidence" value="ECO:0007669"/>
    <property type="project" value="UniProtKB-UniRule"/>
</dbReference>
<dbReference type="SUPFAM" id="SSF63748">
    <property type="entry name" value="Tudor/PWWP/MBT"/>
    <property type="match status" value="1"/>
</dbReference>
<dbReference type="GO" id="GO:0003723">
    <property type="term" value="F:RNA binding"/>
    <property type="evidence" value="ECO:0007669"/>
    <property type="project" value="UniProtKB-UniRule"/>
</dbReference>
<dbReference type="Gene3D" id="2.30.30.140">
    <property type="match status" value="1"/>
</dbReference>
<dbReference type="GO" id="GO:0031047">
    <property type="term" value="P:regulatory ncRNA-mediated gene silencing"/>
    <property type="evidence" value="ECO:0007669"/>
    <property type="project" value="UniProtKB-UniRule"/>
</dbReference>
<evidence type="ECO:0008006" key="9">
    <source>
        <dbReference type="Google" id="ProtNLM"/>
    </source>
</evidence>
<protein>
    <recommendedName>
        <fullName evidence="9">Transcription factor</fullName>
    </recommendedName>
</protein>
<evidence type="ECO:0000256" key="1">
    <source>
        <dbReference type="ARBA" id="ARBA00004496"/>
    </source>
</evidence>
<dbReference type="GO" id="GO:0004518">
    <property type="term" value="F:nuclease activity"/>
    <property type="evidence" value="ECO:0007669"/>
    <property type="project" value="TreeGrafter"/>
</dbReference>
<dbReference type="Proteomes" id="UP000242146">
    <property type="component" value="Unassembled WGS sequence"/>
</dbReference>
<dbReference type="SUPFAM" id="SSF50199">
    <property type="entry name" value="Staphylococcal nuclease"/>
    <property type="match status" value="5"/>
</dbReference>
<evidence type="ECO:0000259" key="6">
    <source>
        <dbReference type="PROSITE" id="PS50830"/>
    </source>
</evidence>
<keyword evidence="8" id="KW-1185">Reference proteome</keyword>
<dbReference type="AlphaFoldDB" id="A0A1X2GBJ9"/>
<dbReference type="OrthoDB" id="10023235at2759"/>
<dbReference type="InterPro" id="IPR016071">
    <property type="entry name" value="Staphylococal_nuclease_OB-fold"/>
</dbReference>
<dbReference type="InterPro" id="IPR035437">
    <property type="entry name" value="SNase_OB-fold_sf"/>
</dbReference>
<feature type="domain" description="TNase-like" evidence="6">
    <location>
        <begin position="506"/>
        <end position="639"/>
    </location>
</feature>
<feature type="domain" description="Tudor" evidence="5">
    <location>
        <begin position="717"/>
        <end position="775"/>
    </location>
</feature>
<dbReference type="GO" id="GO:0031332">
    <property type="term" value="C:RNAi effector complex"/>
    <property type="evidence" value="ECO:0007669"/>
    <property type="project" value="InterPro"/>
</dbReference>
<dbReference type="PIRSF" id="PIRSF017179">
    <property type="entry name" value="RISC-Tudor-SN"/>
    <property type="match status" value="1"/>
</dbReference>
<evidence type="ECO:0000313" key="7">
    <source>
        <dbReference type="EMBL" id="ORX49885.1"/>
    </source>
</evidence>
<dbReference type="InterPro" id="IPR016685">
    <property type="entry name" value="Silence_cplx_Nase-comp_TudorSN"/>
</dbReference>
<comment type="caution">
    <text evidence="7">The sequence shown here is derived from an EMBL/GenBank/DDBJ whole genome shotgun (WGS) entry which is preliminary data.</text>
</comment>
<dbReference type="PANTHER" id="PTHR12302:SF2">
    <property type="entry name" value="STAPHYLOCOCCAL NUCLEASE DOMAIN-CONTAINING PROTEIN 1"/>
    <property type="match status" value="1"/>
</dbReference>
<dbReference type="Gene3D" id="2.40.50.90">
    <property type="match status" value="5"/>
</dbReference>
<dbReference type="STRING" id="101127.A0A1X2GBJ9"/>
<keyword evidence="2 4" id="KW-0963">Cytoplasm</keyword>
<dbReference type="SMART" id="SM00333">
    <property type="entry name" value="TUDOR"/>
    <property type="match status" value="1"/>
</dbReference>
<name>A0A1X2GBJ9_9FUNG</name>